<keyword evidence="9" id="KW-1185">Reference proteome</keyword>
<gene>
    <name evidence="8" type="ORF">K469DRAFT_622579</name>
</gene>
<keyword evidence="5" id="KW-0256">Endoplasmic reticulum</keyword>
<reference evidence="8" key="1">
    <citation type="journal article" date="2020" name="Stud. Mycol.">
        <title>101 Dothideomycetes genomes: a test case for predicting lifestyles and emergence of pathogens.</title>
        <authorList>
            <person name="Haridas S."/>
            <person name="Albert R."/>
            <person name="Binder M."/>
            <person name="Bloem J."/>
            <person name="Labutti K."/>
            <person name="Salamov A."/>
            <person name="Andreopoulos B."/>
            <person name="Baker S."/>
            <person name="Barry K."/>
            <person name="Bills G."/>
            <person name="Bluhm B."/>
            <person name="Cannon C."/>
            <person name="Castanera R."/>
            <person name="Culley D."/>
            <person name="Daum C."/>
            <person name="Ezra D."/>
            <person name="Gonzalez J."/>
            <person name="Henrissat B."/>
            <person name="Kuo A."/>
            <person name="Liang C."/>
            <person name="Lipzen A."/>
            <person name="Lutzoni F."/>
            <person name="Magnuson J."/>
            <person name="Mondo S."/>
            <person name="Nolan M."/>
            <person name="Ohm R."/>
            <person name="Pangilinan J."/>
            <person name="Park H.-J."/>
            <person name="Ramirez L."/>
            <person name="Alfaro M."/>
            <person name="Sun H."/>
            <person name="Tritt A."/>
            <person name="Yoshinaga Y."/>
            <person name="Zwiers L.-H."/>
            <person name="Turgeon B."/>
            <person name="Goodwin S."/>
            <person name="Spatafora J."/>
            <person name="Crous P."/>
            <person name="Grigoriev I."/>
        </authorList>
    </citation>
    <scope>NUCLEOTIDE SEQUENCE</scope>
    <source>
        <strain evidence="8">CBS 207.26</strain>
    </source>
</reference>
<dbReference type="InterPro" id="IPR016024">
    <property type="entry name" value="ARM-type_fold"/>
</dbReference>
<dbReference type="Proteomes" id="UP000800200">
    <property type="component" value="Unassembled WGS sequence"/>
</dbReference>
<evidence type="ECO:0000256" key="3">
    <source>
        <dbReference type="ARBA" id="ARBA00004514"/>
    </source>
</evidence>
<name>A0A6A6EMJ0_9PEZI</name>
<proteinExistence type="predicted"/>
<dbReference type="PANTHER" id="PTHR10957">
    <property type="entry name" value="RAP1 GTPASE-GDP DISSOCIATION STIMULATOR 1"/>
    <property type="match status" value="1"/>
</dbReference>
<evidence type="ECO:0000313" key="8">
    <source>
        <dbReference type="EMBL" id="KAF2191146.1"/>
    </source>
</evidence>
<evidence type="ECO:0000256" key="4">
    <source>
        <dbReference type="ARBA" id="ARBA00022490"/>
    </source>
</evidence>
<dbReference type="InterPro" id="IPR000225">
    <property type="entry name" value="Armadillo"/>
</dbReference>
<keyword evidence="6" id="KW-0496">Mitochondrion</keyword>
<evidence type="ECO:0000256" key="1">
    <source>
        <dbReference type="ARBA" id="ARBA00004173"/>
    </source>
</evidence>
<comment type="subcellular location">
    <subcellularLocation>
        <location evidence="3">Cytoplasm</location>
        <location evidence="3">Cytosol</location>
    </subcellularLocation>
    <subcellularLocation>
        <location evidence="2">Endoplasmic reticulum</location>
    </subcellularLocation>
    <subcellularLocation>
        <location evidence="1">Mitochondrion</location>
    </subcellularLocation>
</comment>
<dbReference type="GO" id="GO:0005739">
    <property type="term" value="C:mitochondrion"/>
    <property type="evidence" value="ECO:0007669"/>
    <property type="project" value="UniProtKB-SubCell"/>
</dbReference>
<dbReference type="SMART" id="SM00185">
    <property type="entry name" value="ARM"/>
    <property type="match status" value="3"/>
</dbReference>
<dbReference type="OrthoDB" id="26149at2759"/>
<sequence length="644" mass="71017">MSHFNSNPEEFLGSLEPYLDQGPGDDYQALKEIPVRLTEFAEKGRLEDCQKAVQVLGTALGKQQEWQGPFRECGILTHAVQRLNPSTNTVALAKQYLRVIGNCVADNDENRETVVEDFDILIACFRKEDLATTALAVMFNLCNDYDPAQAQAAKLRLDSTIAENLVANKVTEEAVDYAVDLLTWTTENLTPSQVSDIASIRIFENILDLSFEYDEDHYQDYVTICVHYLENTEFQQKVATPTLLEKLFDLILDYERRLSAEGIQGIFSALSAQNDPTKMPLEDMNAVLMVQLVNSLSAISASDAFVDHFSMTSSVVQKARSRLQCLATFPSGVCACVMLGNLATSDQMSIDMVEDMGLHLTLIRLLSAQREPALIYAAAGFMRHLAFPEQNRIVLGDAGLIETCCRLLLNNDPSVRGEAAAILCKLISNNFQNIEKVVYEAIPDDISLTQLPDVDVPAQPTLLYHIVAQALVPTAPLPSTSMKNAMIEIGRTIIAILRYLGQSDKEKDAEAVARHIFKTPMVARPVARLVRQRLFAEARSEGLLGLGLMAHSHEGAICVVEEMQADDGLLDAIKEFATSQENQQGQQNRSTLGRDQQNGSTLGRDQQNALVLLHGLAANGIDAMDPSLNADIDTLQRDLSKLLV</sequence>
<accession>A0A6A6EMJ0</accession>
<dbReference type="InterPro" id="IPR040144">
    <property type="entry name" value="RAP1GDS1"/>
</dbReference>
<protein>
    <submittedName>
        <fullName evidence="8">ARM repeat-containing protein</fullName>
    </submittedName>
</protein>
<dbReference type="AlphaFoldDB" id="A0A6A6EMJ0"/>
<dbReference type="SUPFAM" id="SSF48371">
    <property type="entry name" value="ARM repeat"/>
    <property type="match status" value="1"/>
</dbReference>
<dbReference type="GO" id="GO:0005783">
    <property type="term" value="C:endoplasmic reticulum"/>
    <property type="evidence" value="ECO:0007669"/>
    <property type="project" value="UniProtKB-SubCell"/>
</dbReference>
<dbReference type="EMBL" id="ML994617">
    <property type="protein sequence ID" value="KAF2191146.1"/>
    <property type="molecule type" value="Genomic_DNA"/>
</dbReference>
<evidence type="ECO:0000313" key="9">
    <source>
        <dbReference type="Proteomes" id="UP000800200"/>
    </source>
</evidence>
<dbReference type="GO" id="GO:0005085">
    <property type="term" value="F:guanyl-nucleotide exchange factor activity"/>
    <property type="evidence" value="ECO:0007669"/>
    <property type="project" value="InterPro"/>
</dbReference>
<dbReference type="GO" id="GO:0005829">
    <property type="term" value="C:cytosol"/>
    <property type="evidence" value="ECO:0007669"/>
    <property type="project" value="UniProtKB-SubCell"/>
</dbReference>
<evidence type="ECO:0000256" key="2">
    <source>
        <dbReference type="ARBA" id="ARBA00004240"/>
    </source>
</evidence>
<evidence type="ECO:0000256" key="7">
    <source>
        <dbReference type="SAM" id="MobiDB-lite"/>
    </source>
</evidence>
<evidence type="ECO:0000256" key="5">
    <source>
        <dbReference type="ARBA" id="ARBA00022824"/>
    </source>
</evidence>
<feature type="region of interest" description="Disordered" evidence="7">
    <location>
        <begin position="579"/>
        <end position="601"/>
    </location>
</feature>
<keyword evidence="4" id="KW-0963">Cytoplasm</keyword>
<organism evidence="8 9">
    <name type="scientific">Zopfia rhizophila CBS 207.26</name>
    <dbReference type="NCBI Taxonomy" id="1314779"/>
    <lineage>
        <taxon>Eukaryota</taxon>
        <taxon>Fungi</taxon>
        <taxon>Dikarya</taxon>
        <taxon>Ascomycota</taxon>
        <taxon>Pezizomycotina</taxon>
        <taxon>Dothideomycetes</taxon>
        <taxon>Dothideomycetes incertae sedis</taxon>
        <taxon>Zopfiaceae</taxon>
        <taxon>Zopfia</taxon>
    </lineage>
</organism>
<dbReference type="Gene3D" id="1.25.10.10">
    <property type="entry name" value="Leucine-rich Repeat Variant"/>
    <property type="match status" value="2"/>
</dbReference>
<evidence type="ECO:0000256" key="6">
    <source>
        <dbReference type="ARBA" id="ARBA00023128"/>
    </source>
</evidence>
<dbReference type="InterPro" id="IPR011989">
    <property type="entry name" value="ARM-like"/>
</dbReference>